<dbReference type="SUPFAM" id="SSF54980">
    <property type="entry name" value="EF-G C-terminal domain-like"/>
    <property type="match status" value="2"/>
</dbReference>
<dbReference type="InterPro" id="IPR020568">
    <property type="entry name" value="Ribosomal_Su5_D2-typ_SF"/>
</dbReference>
<evidence type="ECO:0000313" key="6">
    <source>
        <dbReference type="EMBL" id="PLX17797.1"/>
    </source>
</evidence>
<organism evidence="6 7">
    <name type="scientific">Muiribacterium halophilum</name>
    <dbReference type="NCBI Taxonomy" id="2053465"/>
    <lineage>
        <taxon>Bacteria</taxon>
        <taxon>Candidatus Muiribacteriota</taxon>
        <taxon>Candidatus Muiribacteriia</taxon>
        <taxon>Candidatus Muiribacteriales</taxon>
        <taxon>Candidatus Muiribacteriaceae</taxon>
        <taxon>Candidatus Muiribacterium</taxon>
    </lineage>
</organism>
<reference evidence="6 7" key="1">
    <citation type="submission" date="2017-11" db="EMBL/GenBank/DDBJ databases">
        <title>Genome-resolved metagenomics identifies genetic mobility, metabolic interactions, and unexpected diversity in perchlorate-reducing communities.</title>
        <authorList>
            <person name="Barnum T.P."/>
            <person name="Figueroa I.A."/>
            <person name="Carlstrom C.I."/>
            <person name="Lucas L.N."/>
            <person name="Engelbrektson A.L."/>
            <person name="Coates J.D."/>
        </authorList>
    </citation>
    <scope>NUCLEOTIDE SEQUENCE [LARGE SCALE GENOMIC DNA]</scope>
    <source>
        <strain evidence="6">BM706</strain>
    </source>
</reference>
<dbReference type="NCBIfam" id="NF009381">
    <property type="entry name" value="PRK12740.1-5"/>
    <property type="match status" value="1"/>
</dbReference>
<dbReference type="FunFam" id="3.30.70.240:FF:000001">
    <property type="entry name" value="Elongation factor G"/>
    <property type="match status" value="1"/>
</dbReference>
<dbReference type="NCBIfam" id="NF009891">
    <property type="entry name" value="PRK13351.1-1"/>
    <property type="match status" value="1"/>
</dbReference>
<dbReference type="InterPro" id="IPR000795">
    <property type="entry name" value="T_Tr_GTP-bd_dom"/>
</dbReference>
<dbReference type="Gene3D" id="3.40.50.300">
    <property type="entry name" value="P-loop containing nucleotide triphosphate hydrolases"/>
    <property type="match status" value="1"/>
</dbReference>
<evidence type="ECO:0000259" key="5">
    <source>
        <dbReference type="PROSITE" id="PS51722"/>
    </source>
</evidence>
<dbReference type="SUPFAM" id="SSF50447">
    <property type="entry name" value="Translation proteins"/>
    <property type="match status" value="1"/>
</dbReference>
<dbReference type="InterPro" id="IPR004540">
    <property type="entry name" value="Transl_elong_EFG/EF2"/>
</dbReference>
<dbReference type="SUPFAM" id="SSF54211">
    <property type="entry name" value="Ribosomal protein S5 domain 2-like"/>
    <property type="match status" value="1"/>
</dbReference>
<dbReference type="Pfam" id="PF00009">
    <property type="entry name" value="GTP_EFTU"/>
    <property type="match status" value="1"/>
</dbReference>
<dbReference type="CDD" id="cd03713">
    <property type="entry name" value="EFG_mtEFG_C"/>
    <property type="match status" value="1"/>
</dbReference>
<dbReference type="NCBIfam" id="TIGR00231">
    <property type="entry name" value="small_GTP"/>
    <property type="match status" value="1"/>
</dbReference>
<gene>
    <name evidence="6" type="primary">fusA</name>
    <name evidence="6" type="ORF">C0601_06255</name>
</gene>
<comment type="similarity">
    <text evidence="1">Belongs to the TRAFAC class translation factor GTPase superfamily. Classic translation factor GTPase family. EF-G/EF-2 subfamily.</text>
</comment>
<dbReference type="InterPro" id="IPR027417">
    <property type="entry name" value="P-loop_NTPase"/>
</dbReference>
<dbReference type="InterPro" id="IPR009022">
    <property type="entry name" value="EFG_III"/>
</dbReference>
<dbReference type="Pfam" id="PF14492">
    <property type="entry name" value="EFG_III"/>
    <property type="match status" value="1"/>
</dbReference>
<dbReference type="FunFam" id="3.30.230.10:FF:000003">
    <property type="entry name" value="Elongation factor G"/>
    <property type="match status" value="1"/>
</dbReference>
<sequence length="695" mass="76084">MKFYDSNAIRNVVLVGGNGTGKTSIAEAMLFNSGANNRLGSVDAGTAVCDFLEEETDKKMSISGTLATFEVRNTKINLMDTPGSPDFMGEVIRMARVADAYILTVDASSGVDAQTIRNFEYVEGKSGVVFINKMEVERANFENALTQVKERISSSALPITIPMGKEKDFKGVIDLINEKAITCDETGKNLKVEDIPAEYSDMVASYKEQLVEAIVETDEALMEKYLEGEEISAEQLMDTFVQASKKGELIGVLCGAAGKNIGVQKLTDIIVDYMPSPAEVKTVDMIDEDTGEEITVEMDGSAPVSAFVFKTMSESQAGETIYFRTYTGTFSGGELNNPSKSSSERVNQINSLCGKEKVDIGGKMAAGDIATTVKLKNTKTSDTLYEGKFGKTFKPIEFPPALIKIAIVPKTQADKDKLSAALTKLTDEDPTLNVNFNPEFLQTIVLGMGEQHINVLRKRLSNKFSLEVEVEKPRIAYRETIRAKVTAEKKYKKQSGGKGQYGHCVIEMGPIERGKGFEFEDKIFGGAIPAKYIPSIEKGCKEAMDKGVLAGYPVIDIKVVVMDGSFHAVDSSDMAFKLAGSMAFKDGMEKAKPVLLEPISLVTVIVPDEYMGDIMGDMNGRRGRIMGSEAYKKGFTKIKATVPEAEMFKYINDLRSMTQGQGTFLTEHSHYDPTPANVQDKVIEETKKLEEEAEK</sequence>
<dbReference type="CDD" id="cd01434">
    <property type="entry name" value="EFG_mtEFG1_IV"/>
    <property type="match status" value="1"/>
</dbReference>
<keyword evidence="3" id="KW-0342">GTP-binding</keyword>
<dbReference type="InterPro" id="IPR035649">
    <property type="entry name" value="EFG_V"/>
</dbReference>
<dbReference type="EMBL" id="PKTG01000082">
    <property type="protein sequence ID" value="PLX17797.1"/>
    <property type="molecule type" value="Genomic_DNA"/>
</dbReference>
<evidence type="ECO:0000256" key="3">
    <source>
        <dbReference type="ARBA" id="ARBA00023134"/>
    </source>
</evidence>
<dbReference type="PANTHER" id="PTHR43261">
    <property type="entry name" value="TRANSLATION ELONGATION FACTOR G-RELATED"/>
    <property type="match status" value="1"/>
</dbReference>
<dbReference type="PANTHER" id="PTHR43261:SF6">
    <property type="entry name" value="ELONGATION FACTOR G-LIKE PROTEIN"/>
    <property type="match status" value="1"/>
</dbReference>
<keyword evidence="6" id="KW-0648">Protein biosynthesis</keyword>
<dbReference type="InterPro" id="IPR035647">
    <property type="entry name" value="EFG_III/V"/>
</dbReference>
<dbReference type="GO" id="GO:0005525">
    <property type="term" value="F:GTP binding"/>
    <property type="evidence" value="ECO:0007669"/>
    <property type="project" value="UniProtKB-UniRule"/>
</dbReference>
<evidence type="ECO:0000256" key="4">
    <source>
        <dbReference type="NCBIfam" id="TIGR00484"/>
    </source>
</evidence>
<proteinExistence type="inferred from homology"/>
<dbReference type="GO" id="GO:0003746">
    <property type="term" value="F:translation elongation factor activity"/>
    <property type="evidence" value="ECO:0007669"/>
    <property type="project" value="UniProtKB-UniRule"/>
</dbReference>
<dbReference type="SUPFAM" id="SSF52540">
    <property type="entry name" value="P-loop containing nucleoside triphosphate hydrolases"/>
    <property type="match status" value="1"/>
</dbReference>
<name>A0A2N5ZGG1_MUIH1</name>
<dbReference type="CDD" id="cd16262">
    <property type="entry name" value="EFG_III"/>
    <property type="match status" value="1"/>
</dbReference>
<dbReference type="InterPro" id="IPR009000">
    <property type="entry name" value="Transl_B-barrel_sf"/>
</dbReference>
<comment type="caution">
    <text evidence="6">The sequence shown here is derived from an EMBL/GenBank/DDBJ whole genome shotgun (WGS) entry which is preliminary data.</text>
</comment>
<dbReference type="NCBIfam" id="TIGR00484">
    <property type="entry name" value="EF-G"/>
    <property type="match status" value="1"/>
</dbReference>
<evidence type="ECO:0000256" key="1">
    <source>
        <dbReference type="ARBA" id="ARBA00005870"/>
    </source>
</evidence>
<dbReference type="CDD" id="cd04170">
    <property type="entry name" value="EF-G_bact"/>
    <property type="match status" value="1"/>
</dbReference>
<dbReference type="SMART" id="SM00889">
    <property type="entry name" value="EFG_IV"/>
    <property type="match status" value="1"/>
</dbReference>
<dbReference type="PROSITE" id="PS51722">
    <property type="entry name" value="G_TR_2"/>
    <property type="match status" value="1"/>
</dbReference>
<dbReference type="Pfam" id="PF00679">
    <property type="entry name" value="EFG_C"/>
    <property type="match status" value="1"/>
</dbReference>
<dbReference type="GO" id="GO:0003924">
    <property type="term" value="F:GTPase activity"/>
    <property type="evidence" value="ECO:0007669"/>
    <property type="project" value="InterPro"/>
</dbReference>
<dbReference type="NCBIfam" id="NF009379">
    <property type="entry name" value="PRK12740.1-3"/>
    <property type="match status" value="1"/>
</dbReference>
<dbReference type="InterPro" id="IPR000640">
    <property type="entry name" value="EFG_V-like"/>
</dbReference>
<dbReference type="InterPro" id="IPR005225">
    <property type="entry name" value="Small_GTP-bd"/>
</dbReference>
<keyword evidence="6" id="KW-0251">Elongation factor</keyword>
<evidence type="ECO:0000313" key="7">
    <source>
        <dbReference type="Proteomes" id="UP000234857"/>
    </source>
</evidence>
<dbReference type="Gene3D" id="3.30.70.870">
    <property type="entry name" value="Elongation Factor G (Translational Gtpase), domain 3"/>
    <property type="match status" value="1"/>
</dbReference>
<dbReference type="GO" id="GO:0032790">
    <property type="term" value="P:ribosome disassembly"/>
    <property type="evidence" value="ECO:0007669"/>
    <property type="project" value="TreeGrafter"/>
</dbReference>
<dbReference type="InterPro" id="IPR047872">
    <property type="entry name" value="EFG_IV"/>
</dbReference>
<accession>A0A2N5ZGG1</accession>
<dbReference type="Gene3D" id="2.40.30.10">
    <property type="entry name" value="Translation factors"/>
    <property type="match status" value="1"/>
</dbReference>
<feature type="domain" description="Tr-type G" evidence="5">
    <location>
        <begin position="7"/>
        <end position="278"/>
    </location>
</feature>
<keyword evidence="2" id="KW-0547">Nucleotide-binding</keyword>
<protein>
    <recommendedName>
        <fullName evidence="4">Elongation factor G</fullName>
    </recommendedName>
</protein>
<dbReference type="AlphaFoldDB" id="A0A2N5ZGG1"/>
<dbReference type="InterPro" id="IPR005517">
    <property type="entry name" value="Transl_elong_EFG/EF2_IV"/>
</dbReference>
<dbReference type="Gene3D" id="3.30.230.10">
    <property type="match status" value="1"/>
</dbReference>
<dbReference type="Pfam" id="PF03764">
    <property type="entry name" value="EFG_IV"/>
    <property type="match status" value="1"/>
</dbReference>
<dbReference type="SMART" id="SM00838">
    <property type="entry name" value="EFG_C"/>
    <property type="match status" value="1"/>
</dbReference>
<evidence type="ECO:0000256" key="2">
    <source>
        <dbReference type="ARBA" id="ARBA00022741"/>
    </source>
</evidence>
<dbReference type="Proteomes" id="UP000234857">
    <property type="component" value="Unassembled WGS sequence"/>
</dbReference>
<dbReference type="InterPro" id="IPR041095">
    <property type="entry name" value="EFG_II"/>
</dbReference>
<dbReference type="InterPro" id="IPR014721">
    <property type="entry name" value="Ribsml_uS5_D2-typ_fold_subgr"/>
</dbReference>
<dbReference type="Gene3D" id="3.30.70.240">
    <property type="match status" value="1"/>
</dbReference>